<evidence type="ECO:0000313" key="1">
    <source>
        <dbReference type="EMBL" id="KAK6753421.1"/>
    </source>
</evidence>
<dbReference type="EMBL" id="JAVFWL010000005">
    <property type="protein sequence ID" value="KAK6753421.1"/>
    <property type="molecule type" value="Genomic_DNA"/>
</dbReference>
<name>A0ABR1DU28_NECAM</name>
<keyword evidence="2" id="KW-1185">Reference proteome</keyword>
<accession>A0ABR1DU28</accession>
<organism evidence="1 2">
    <name type="scientific">Necator americanus</name>
    <name type="common">Human hookworm</name>
    <dbReference type="NCBI Taxonomy" id="51031"/>
    <lineage>
        <taxon>Eukaryota</taxon>
        <taxon>Metazoa</taxon>
        <taxon>Ecdysozoa</taxon>
        <taxon>Nematoda</taxon>
        <taxon>Chromadorea</taxon>
        <taxon>Rhabditida</taxon>
        <taxon>Rhabditina</taxon>
        <taxon>Rhabditomorpha</taxon>
        <taxon>Strongyloidea</taxon>
        <taxon>Ancylostomatidae</taxon>
        <taxon>Bunostominae</taxon>
        <taxon>Necator</taxon>
    </lineage>
</organism>
<sequence length="158" mass="17438">MIVGSSLRPVRSDTTTQRRTISTVNEVILNLLRLGTQRAPSPSSGENNGFDMVEWRESRNILECSSLAENQISLNNDGEQSATNQLTTIVRLQRGPCARAWIGFCDGSASHGKDGSVRNFFLVLLPYVRLELLLLIINILIRARAGKSCASHRVEGQD</sequence>
<protein>
    <submittedName>
        <fullName evidence="1">Uncharacterized protein</fullName>
    </submittedName>
</protein>
<comment type="caution">
    <text evidence="1">The sequence shown here is derived from an EMBL/GenBank/DDBJ whole genome shotgun (WGS) entry which is preliminary data.</text>
</comment>
<reference evidence="1 2" key="1">
    <citation type="submission" date="2023-08" db="EMBL/GenBank/DDBJ databases">
        <title>A Necator americanus chromosomal reference genome.</title>
        <authorList>
            <person name="Ilik V."/>
            <person name="Petrzelkova K.J."/>
            <person name="Pardy F."/>
            <person name="Fuh T."/>
            <person name="Niatou-Singa F.S."/>
            <person name="Gouil Q."/>
            <person name="Baker L."/>
            <person name="Ritchie M.E."/>
            <person name="Jex A.R."/>
            <person name="Gazzola D."/>
            <person name="Li H."/>
            <person name="Toshio Fujiwara R."/>
            <person name="Zhan B."/>
            <person name="Aroian R.V."/>
            <person name="Pafco B."/>
            <person name="Schwarz E.M."/>
        </authorList>
    </citation>
    <scope>NUCLEOTIDE SEQUENCE [LARGE SCALE GENOMIC DNA]</scope>
    <source>
        <strain evidence="1 2">Aroian</strain>
        <tissue evidence="1">Whole animal</tissue>
    </source>
</reference>
<evidence type="ECO:0000313" key="2">
    <source>
        <dbReference type="Proteomes" id="UP001303046"/>
    </source>
</evidence>
<proteinExistence type="predicted"/>
<dbReference type="Proteomes" id="UP001303046">
    <property type="component" value="Unassembled WGS sequence"/>
</dbReference>
<gene>
    <name evidence="1" type="primary">Necator_chrV.g17587</name>
    <name evidence="1" type="ORF">RB195_012797</name>
</gene>